<comment type="function">
    <text evidence="4">Binds as a heterodimer with protein bS6 to the central domain of the 16S rRNA, where it helps stabilize the platform of the 30S subunit.</text>
</comment>
<accession>A0A1F5Z000</accession>
<evidence type="ECO:0000256" key="4">
    <source>
        <dbReference type="HAMAP-Rule" id="MF_00270"/>
    </source>
</evidence>
<evidence type="ECO:0000313" key="7">
    <source>
        <dbReference type="Proteomes" id="UP000178681"/>
    </source>
</evidence>
<dbReference type="InterPro" id="IPR036870">
    <property type="entry name" value="Ribosomal_bS18_sf"/>
</dbReference>
<dbReference type="InterPro" id="IPR001648">
    <property type="entry name" value="Ribosomal_bS18"/>
</dbReference>
<comment type="similarity">
    <text evidence="1 4 5">Belongs to the bacterial ribosomal protein bS18 family.</text>
</comment>
<evidence type="ECO:0000256" key="3">
    <source>
        <dbReference type="ARBA" id="ARBA00023274"/>
    </source>
</evidence>
<comment type="subunit">
    <text evidence="4">Part of the 30S ribosomal subunit. Forms a tight heterodimer with protein bS6.</text>
</comment>
<keyword evidence="4" id="KW-0694">RNA-binding</keyword>
<proteinExistence type="inferred from homology"/>
<reference evidence="6 7" key="1">
    <citation type="journal article" date="2016" name="Nat. Commun.">
        <title>Thousands of microbial genomes shed light on interconnected biogeochemical processes in an aquifer system.</title>
        <authorList>
            <person name="Anantharaman K."/>
            <person name="Brown C.T."/>
            <person name="Hug L.A."/>
            <person name="Sharon I."/>
            <person name="Castelle C.J."/>
            <person name="Probst A.J."/>
            <person name="Thomas B.C."/>
            <person name="Singh A."/>
            <person name="Wilkins M.J."/>
            <person name="Karaoz U."/>
            <person name="Brodie E.L."/>
            <person name="Williams K.H."/>
            <person name="Hubbard S.S."/>
            <person name="Banfield J.F."/>
        </authorList>
    </citation>
    <scope>NUCLEOTIDE SEQUENCE [LARGE SCALE GENOMIC DNA]</scope>
</reference>
<dbReference type="GO" id="GO:0006412">
    <property type="term" value="P:translation"/>
    <property type="evidence" value="ECO:0007669"/>
    <property type="project" value="UniProtKB-UniRule"/>
</dbReference>
<dbReference type="GO" id="GO:0003735">
    <property type="term" value="F:structural constituent of ribosome"/>
    <property type="evidence" value="ECO:0007669"/>
    <property type="project" value="InterPro"/>
</dbReference>
<protein>
    <recommendedName>
        <fullName evidence="4">Small ribosomal subunit protein bS18</fullName>
    </recommendedName>
</protein>
<evidence type="ECO:0000256" key="1">
    <source>
        <dbReference type="ARBA" id="ARBA00005589"/>
    </source>
</evidence>
<dbReference type="Proteomes" id="UP000178681">
    <property type="component" value="Unassembled WGS sequence"/>
</dbReference>
<dbReference type="SUPFAM" id="SSF46911">
    <property type="entry name" value="Ribosomal protein S18"/>
    <property type="match status" value="1"/>
</dbReference>
<evidence type="ECO:0000256" key="2">
    <source>
        <dbReference type="ARBA" id="ARBA00022980"/>
    </source>
</evidence>
<keyword evidence="2 4" id="KW-0689">Ribosomal protein</keyword>
<dbReference type="AlphaFoldDB" id="A0A1F5Z000"/>
<dbReference type="HAMAP" id="MF_00270">
    <property type="entry name" value="Ribosomal_bS18"/>
    <property type="match status" value="1"/>
</dbReference>
<dbReference type="PANTHER" id="PTHR13479">
    <property type="entry name" value="30S RIBOSOMAL PROTEIN S18"/>
    <property type="match status" value="1"/>
</dbReference>
<sequence>MYRKKVIKKKFTKKDCQFCQGKSVADYKDGEKLRRFISERGRILPRAYTGVCAKHQRSLGVAIKRARHLAYLPFTSGL</sequence>
<dbReference type="STRING" id="1798377.A2872_04530"/>
<evidence type="ECO:0000256" key="5">
    <source>
        <dbReference type="RuleBase" id="RU003910"/>
    </source>
</evidence>
<evidence type="ECO:0000313" key="6">
    <source>
        <dbReference type="EMBL" id="OGG05654.1"/>
    </source>
</evidence>
<keyword evidence="4" id="KW-0699">rRNA-binding</keyword>
<dbReference type="GO" id="GO:0022627">
    <property type="term" value="C:cytosolic small ribosomal subunit"/>
    <property type="evidence" value="ECO:0007669"/>
    <property type="project" value="TreeGrafter"/>
</dbReference>
<name>A0A1F5Z000_9BACT</name>
<dbReference type="NCBIfam" id="TIGR00165">
    <property type="entry name" value="S18"/>
    <property type="match status" value="1"/>
</dbReference>
<dbReference type="GO" id="GO:0070181">
    <property type="term" value="F:small ribosomal subunit rRNA binding"/>
    <property type="evidence" value="ECO:0007669"/>
    <property type="project" value="TreeGrafter"/>
</dbReference>
<dbReference type="Gene3D" id="4.10.640.10">
    <property type="entry name" value="Ribosomal protein S18"/>
    <property type="match status" value="1"/>
</dbReference>
<dbReference type="PANTHER" id="PTHR13479:SF40">
    <property type="entry name" value="SMALL RIBOSOMAL SUBUNIT PROTEIN BS18M"/>
    <property type="match status" value="1"/>
</dbReference>
<organism evidence="6 7">
    <name type="scientific">Candidatus Gottesmanbacteria bacterium RIFCSPHIGHO2_01_FULL_42_12</name>
    <dbReference type="NCBI Taxonomy" id="1798377"/>
    <lineage>
        <taxon>Bacteria</taxon>
        <taxon>Candidatus Gottesmaniibacteriota</taxon>
    </lineage>
</organism>
<dbReference type="Pfam" id="PF01084">
    <property type="entry name" value="Ribosomal_S18"/>
    <property type="match status" value="1"/>
</dbReference>
<keyword evidence="3 4" id="KW-0687">Ribonucleoprotein</keyword>
<comment type="caution">
    <text evidence="6">The sequence shown here is derived from an EMBL/GenBank/DDBJ whole genome shotgun (WGS) entry which is preliminary data.</text>
</comment>
<gene>
    <name evidence="4" type="primary">rpsR</name>
    <name evidence="6" type="ORF">A2872_04530</name>
</gene>
<dbReference type="EMBL" id="MFJG01000031">
    <property type="protein sequence ID" value="OGG05654.1"/>
    <property type="molecule type" value="Genomic_DNA"/>
</dbReference>
<dbReference type="PRINTS" id="PR00974">
    <property type="entry name" value="RIBOSOMALS18"/>
</dbReference>